<evidence type="ECO:0000313" key="1">
    <source>
        <dbReference type="EMBL" id="CDW32402.1"/>
    </source>
</evidence>
<dbReference type="AlphaFoldDB" id="A0A0K2U3B0"/>
<protein>
    <submittedName>
        <fullName evidence="1">Uncharacterized protein</fullName>
    </submittedName>
</protein>
<proteinExistence type="predicted"/>
<reference evidence="1" key="1">
    <citation type="submission" date="2014-05" db="EMBL/GenBank/DDBJ databases">
        <authorList>
            <person name="Chronopoulou M."/>
        </authorList>
    </citation>
    <scope>NUCLEOTIDE SEQUENCE</scope>
    <source>
        <tissue evidence="1">Whole organism</tissue>
    </source>
</reference>
<organism evidence="1">
    <name type="scientific">Lepeophtheirus salmonis</name>
    <name type="common">Salmon louse</name>
    <name type="synonym">Caligus salmonis</name>
    <dbReference type="NCBI Taxonomy" id="72036"/>
    <lineage>
        <taxon>Eukaryota</taxon>
        <taxon>Metazoa</taxon>
        <taxon>Ecdysozoa</taxon>
        <taxon>Arthropoda</taxon>
        <taxon>Crustacea</taxon>
        <taxon>Multicrustacea</taxon>
        <taxon>Hexanauplia</taxon>
        <taxon>Copepoda</taxon>
        <taxon>Siphonostomatoida</taxon>
        <taxon>Caligidae</taxon>
        <taxon>Lepeophtheirus</taxon>
    </lineage>
</organism>
<name>A0A0K2U3B0_LEPSM</name>
<dbReference type="EMBL" id="HACA01015040">
    <property type="protein sequence ID" value="CDW32401.1"/>
    <property type="molecule type" value="Transcribed_RNA"/>
</dbReference>
<accession>A0A0K2U3B0</accession>
<dbReference type="EMBL" id="HACA01015041">
    <property type="protein sequence ID" value="CDW32402.1"/>
    <property type="molecule type" value="Transcribed_RNA"/>
</dbReference>
<sequence length="84" mass="9965">MLNKIEDAMSFEIKDNGQMVKLIIEQIGVYLRNQTNIALERLKLVKRKQGENENFDSFYTSLCYQAKYAGRREMKIEDWMSCSF</sequence>